<evidence type="ECO:0008006" key="4">
    <source>
        <dbReference type="Google" id="ProtNLM"/>
    </source>
</evidence>
<keyword evidence="3" id="KW-1185">Reference proteome</keyword>
<gene>
    <name evidence="2" type="ORF">QYE76_001479</name>
</gene>
<dbReference type="Proteomes" id="UP001231189">
    <property type="component" value="Unassembled WGS sequence"/>
</dbReference>
<feature type="compositionally biased region" description="Basic and acidic residues" evidence="1">
    <location>
        <begin position="1"/>
        <end position="10"/>
    </location>
</feature>
<dbReference type="AlphaFoldDB" id="A0AAD8RLA2"/>
<accession>A0AAD8RLA2</accession>
<reference evidence="2" key="1">
    <citation type="submission" date="2023-07" db="EMBL/GenBank/DDBJ databases">
        <title>A chromosome-level genome assembly of Lolium multiflorum.</title>
        <authorList>
            <person name="Chen Y."/>
            <person name="Copetti D."/>
            <person name="Kolliker R."/>
            <person name="Studer B."/>
        </authorList>
    </citation>
    <scope>NUCLEOTIDE SEQUENCE</scope>
    <source>
        <strain evidence="2">02402/16</strain>
        <tissue evidence="2">Leaf</tissue>
    </source>
</reference>
<comment type="caution">
    <text evidence="2">The sequence shown here is derived from an EMBL/GenBank/DDBJ whole genome shotgun (WGS) entry which is preliminary data.</text>
</comment>
<dbReference type="EMBL" id="JAUUTY010000005">
    <property type="protein sequence ID" value="KAK1627164.1"/>
    <property type="molecule type" value="Genomic_DNA"/>
</dbReference>
<evidence type="ECO:0000256" key="1">
    <source>
        <dbReference type="SAM" id="MobiDB-lite"/>
    </source>
</evidence>
<evidence type="ECO:0000313" key="2">
    <source>
        <dbReference type="EMBL" id="KAK1627164.1"/>
    </source>
</evidence>
<feature type="region of interest" description="Disordered" evidence="1">
    <location>
        <begin position="1"/>
        <end position="39"/>
    </location>
</feature>
<proteinExistence type="predicted"/>
<sequence>MTGKEPRSAAKSDAIQSRGKKAMGKLAVKSNGTEKPKTNAVSDVTRGFAVMSVTEEIARVELLALYSYQNAFWIKNFPGVCDRPSVDAIRKQAVENWKCFNDSDKAPYIARAHVNKIRIAKANEFKKTLKLTRLMTNKLMNLKM</sequence>
<organism evidence="2 3">
    <name type="scientific">Lolium multiflorum</name>
    <name type="common">Italian ryegrass</name>
    <name type="synonym">Lolium perenne subsp. multiflorum</name>
    <dbReference type="NCBI Taxonomy" id="4521"/>
    <lineage>
        <taxon>Eukaryota</taxon>
        <taxon>Viridiplantae</taxon>
        <taxon>Streptophyta</taxon>
        <taxon>Embryophyta</taxon>
        <taxon>Tracheophyta</taxon>
        <taxon>Spermatophyta</taxon>
        <taxon>Magnoliopsida</taxon>
        <taxon>Liliopsida</taxon>
        <taxon>Poales</taxon>
        <taxon>Poaceae</taxon>
        <taxon>BOP clade</taxon>
        <taxon>Pooideae</taxon>
        <taxon>Poodae</taxon>
        <taxon>Poeae</taxon>
        <taxon>Poeae Chloroplast Group 2 (Poeae type)</taxon>
        <taxon>Loliodinae</taxon>
        <taxon>Loliinae</taxon>
        <taxon>Lolium</taxon>
    </lineage>
</organism>
<protein>
    <recommendedName>
        <fullName evidence="4">HMG box domain-containing protein</fullName>
    </recommendedName>
</protein>
<name>A0AAD8RLA2_LOLMU</name>
<evidence type="ECO:0000313" key="3">
    <source>
        <dbReference type="Proteomes" id="UP001231189"/>
    </source>
</evidence>